<gene>
    <name evidence="1" type="ORF">CB5_LOCUS10802</name>
</gene>
<accession>A0A6V7P9T6</accession>
<evidence type="ECO:0000313" key="1">
    <source>
        <dbReference type="EMBL" id="CAD1827591.1"/>
    </source>
</evidence>
<sequence length="106" mass="12031">MSTSSAKHSGPRAACRTKAQMCLLLLLNFDTVLDIFGERQTLTLNKHELLKSLKAQLQRIIADDELLWKTQARQHWLQEGDCNTKIFHASANGRWRENAIVAVEDA</sequence>
<dbReference type="EMBL" id="LR862146">
    <property type="protein sequence ID" value="CAD1827591.1"/>
    <property type="molecule type" value="Genomic_DNA"/>
</dbReference>
<organism evidence="1">
    <name type="scientific">Ananas comosus var. bracteatus</name>
    <name type="common">red pineapple</name>
    <dbReference type="NCBI Taxonomy" id="296719"/>
    <lineage>
        <taxon>Eukaryota</taxon>
        <taxon>Viridiplantae</taxon>
        <taxon>Streptophyta</taxon>
        <taxon>Embryophyta</taxon>
        <taxon>Tracheophyta</taxon>
        <taxon>Spermatophyta</taxon>
        <taxon>Magnoliopsida</taxon>
        <taxon>Liliopsida</taxon>
        <taxon>Poales</taxon>
        <taxon>Bromeliaceae</taxon>
        <taxon>Bromelioideae</taxon>
        <taxon>Ananas</taxon>
    </lineage>
</organism>
<dbReference type="AlphaFoldDB" id="A0A6V7P9T6"/>
<proteinExistence type="predicted"/>
<protein>
    <submittedName>
        <fullName evidence="1">Uncharacterized protein</fullName>
    </submittedName>
</protein>
<name>A0A6V7P9T6_ANACO</name>
<reference evidence="1" key="1">
    <citation type="submission" date="2020-07" db="EMBL/GenBank/DDBJ databases">
        <authorList>
            <person name="Lin J."/>
        </authorList>
    </citation>
    <scope>NUCLEOTIDE SEQUENCE</scope>
</reference>